<dbReference type="Proteomes" id="UP000006180">
    <property type="component" value="Chromosome"/>
</dbReference>
<dbReference type="NCBIfam" id="TIGR03982">
    <property type="entry name" value="TIGR03982 family His-Xaa-Ser system protein"/>
    <property type="match status" value="1"/>
</dbReference>
<dbReference type="AlphaFoldDB" id="I3XBR6"/>
<dbReference type="PATRIC" id="fig|1185652.3.peg.4964"/>
<sequence>MAGIAAAPIWKMILMAYAQPSFATLTFKCDHAMREHLVAKQAVVQEPSAKTVAHVEAAEIALLDCQDYDLMRKQLVRWGLSENELSEMSLKAVEERAGTLPDVVRIHEIRY</sequence>
<dbReference type="EMBL" id="CP003563">
    <property type="protein sequence ID" value="AFL53322.1"/>
    <property type="molecule type" value="Genomic_DNA"/>
</dbReference>
<keyword evidence="1" id="KW-0732">Signal</keyword>
<feature type="chain" id="PRO_5003682042" evidence="1">
    <location>
        <begin position="24"/>
        <end position="111"/>
    </location>
</feature>
<dbReference type="KEGG" id="sfd:USDA257_c47870"/>
<dbReference type="InterPro" id="IPR023814">
    <property type="entry name" value="His-Xaa-Ser_sys"/>
</dbReference>
<dbReference type="eggNOG" id="ENOG5032R16">
    <property type="taxonomic scope" value="Bacteria"/>
</dbReference>
<accession>I3XBR6</accession>
<dbReference type="HOGENOM" id="CLU_2156675_0_0_5"/>
<protein>
    <submittedName>
        <fullName evidence="2">Uncharacterized protein</fullName>
    </submittedName>
</protein>
<proteinExistence type="predicted"/>
<evidence type="ECO:0000256" key="1">
    <source>
        <dbReference type="SAM" id="SignalP"/>
    </source>
</evidence>
<dbReference type="STRING" id="1185652.USDA257_c47870"/>
<evidence type="ECO:0000313" key="2">
    <source>
        <dbReference type="EMBL" id="AFL53322.1"/>
    </source>
</evidence>
<gene>
    <name evidence="2" type="ORF">USDA257_c47870</name>
</gene>
<name>I3XBR6_SINF2</name>
<reference evidence="2 3" key="1">
    <citation type="journal article" date="2012" name="J. Bacteriol.">
        <title>Complete genome sequence of the broad-host-range strain Sinorhizobium fredii USDA257.</title>
        <authorList>
            <person name="Schuldes J."/>
            <person name="Rodriguez Orbegoso M."/>
            <person name="Schmeisser C."/>
            <person name="Krishnan H.B."/>
            <person name="Daniel R."/>
            <person name="Streit W.R."/>
        </authorList>
    </citation>
    <scope>NUCLEOTIDE SEQUENCE [LARGE SCALE GENOMIC DNA]</scope>
    <source>
        <strain evidence="2 3">USDA 257</strain>
    </source>
</reference>
<evidence type="ECO:0000313" key="3">
    <source>
        <dbReference type="Proteomes" id="UP000006180"/>
    </source>
</evidence>
<feature type="signal peptide" evidence="1">
    <location>
        <begin position="1"/>
        <end position="23"/>
    </location>
</feature>
<organism evidence="2 3">
    <name type="scientific">Sinorhizobium fredii (strain USDA 257)</name>
    <dbReference type="NCBI Taxonomy" id="1185652"/>
    <lineage>
        <taxon>Bacteria</taxon>
        <taxon>Pseudomonadati</taxon>
        <taxon>Pseudomonadota</taxon>
        <taxon>Alphaproteobacteria</taxon>
        <taxon>Hyphomicrobiales</taxon>
        <taxon>Rhizobiaceae</taxon>
        <taxon>Sinorhizobium/Ensifer group</taxon>
        <taxon>Sinorhizobium</taxon>
    </lineage>
</organism>